<keyword evidence="6" id="KW-0670">Pyruvate</keyword>
<dbReference type="SUPFAM" id="SSF56271">
    <property type="entry name" value="Pyruvoyl-dependent histidine and arginine decarboxylases"/>
    <property type="match status" value="1"/>
</dbReference>
<evidence type="ECO:0000256" key="2">
    <source>
        <dbReference type="ARBA" id="ARBA00007412"/>
    </source>
</evidence>
<sequence>MIVPRKYFVTKGKGLSRVSALMAFNNALRDAGIHNVNLVPVSSILPPDIEEEPKHQLQPGSVVFLVISEKRVKGPARISTGISWAHGTPHGYVIEFHDGNSNSDTHSHLEAMWEEIRQEKNLNIGQPRYLTEELEVPEGYYGSVVVALVFSKIEFR</sequence>
<dbReference type="GeneID" id="59148868"/>
<protein>
    <recommendedName>
        <fullName evidence="3">arginine decarboxylase</fullName>
        <ecNumber evidence="3">4.1.1.19</ecNumber>
    </recommendedName>
</protein>
<dbReference type="Proteomes" id="UP000594121">
    <property type="component" value="Chromosome"/>
</dbReference>
<dbReference type="SFLD" id="SFLDG01170">
    <property type="entry name" value="Pyruvoyl-dependent_arginine_de"/>
    <property type="match status" value="1"/>
</dbReference>
<evidence type="ECO:0000256" key="5">
    <source>
        <dbReference type="ARBA" id="ARBA00023239"/>
    </source>
</evidence>
<evidence type="ECO:0000256" key="7">
    <source>
        <dbReference type="ARBA" id="ARBA00049309"/>
    </source>
</evidence>
<dbReference type="EC" id="4.1.1.19" evidence="3"/>
<dbReference type="RefSeq" id="WP_192819452.1">
    <property type="nucleotide sequence ID" value="NZ_CP062310.1"/>
</dbReference>
<dbReference type="GO" id="GO:0006527">
    <property type="term" value="P:L-arginine catabolic process"/>
    <property type="evidence" value="ECO:0007669"/>
    <property type="project" value="InterPro"/>
</dbReference>
<comment type="cofactor">
    <cofactor evidence="1">
        <name>pyruvate</name>
        <dbReference type="ChEBI" id="CHEBI:15361"/>
    </cofactor>
</comment>
<evidence type="ECO:0000313" key="9">
    <source>
        <dbReference type="Proteomes" id="UP000594121"/>
    </source>
</evidence>
<dbReference type="GO" id="GO:0008792">
    <property type="term" value="F:arginine decarboxylase activity"/>
    <property type="evidence" value="ECO:0007669"/>
    <property type="project" value="UniProtKB-EC"/>
</dbReference>
<evidence type="ECO:0000313" key="8">
    <source>
        <dbReference type="EMBL" id="QOJ79480.1"/>
    </source>
</evidence>
<evidence type="ECO:0000256" key="6">
    <source>
        <dbReference type="ARBA" id="ARBA00023317"/>
    </source>
</evidence>
<evidence type="ECO:0000256" key="3">
    <source>
        <dbReference type="ARBA" id="ARBA00012426"/>
    </source>
</evidence>
<name>A0A7L9FI61_9CREN</name>
<dbReference type="EMBL" id="CP062310">
    <property type="protein sequence ID" value="QOJ79480.1"/>
    <property type="molecule type" value="Genomic_DNA"/>
</dbReference>
<keyword evidence="5" id="KW-0456">Lyase</keyword>
<dbReference type="Gene3D" id="3.50.20.10">
    <property type="entry name" value="Pyruvoyl-Dependent Histidine Decarboxylase, subunit B"/>
    <property type="match status" value="1"/>
</dbReference>
<proteinExistence type="inferred from homology"/>
<dbReference type="Pfam" id="PF01862">
    <property type="entry name" value="PvlArgDC"/>
    <property type="match status" value="1"/>
</dbReference>
<gene>
    <name evidence="8" type="ORF">IG193_03190</name>
</gene>
<reference evidence="8 9" key="1">
    <citation type="submission" date="2020-10" db="EMBL/GenBank/DDBJ databases">
        <title>Thermofilum lucidum 3507LT sp. nov. a novel member of Thermofilaceae family isolated from Chile hot spring, and proposal of description order Thermofilales.</title>
        <authorList>
            <person name="Zayulina K.S."/>
            <person name="Elcheninov A.G."/>
            <person name="Toshchakov S.V."/>
            <person name="Kublanov I.V."/>
        </authorList>
    </citation>
    <scope>NUCLEOTIDE SEQUENCE [LARGE SCALE GENOMIC DNA]</scope>
    <source>
        <strain evidence="8 9">3507LT</strain>
    </source>
</reference>
<dbReference type="InParanoid" id="A0A7L9FI61"/>
<dbReference type="InterPro" id="IPR016104">
    <property type="entry name" value="Pyr-dep_his/arg-deCO2ase"/>
</dbReference>
<accession>A0A7L9FI61</accession>
<dbReference type="InterPro" id="IPR016105">
    <property type="entry name" value="Pyr-dep_his/arg-deCO2ase_sand"/>
</dbReference>
<dbReference type="SFLD" id="SFLDS00055">
    <property type="entry name" value="Pyruvoyl-Dependent_Histidine/A"/>
    <property type="match status" value="1"/>
</dbReference>
<dbReference type="KEGG" id="thel:IG193_03190"/>
<dbReference type="PANTHER" id="PTHR40438">
    <property type="entry name" value="PYRUVOYL-DEPENDENT ARGININE DECARBOXYLASE"/>
    <property type="match status" value="1"/>
</dbReference>
<comment type="similarity">
    <text evidence="2">Belongs to the PdaD family.</text>
</comment>
<evidence type="ECO:0000256" key="4">
    <source>
        <dbReference type="ARBA" id="ARBA00022793"/>
    </source>
</evidence>
<organism evidence="8 9">
    <name type="scientific">Infirmifilum lucidum</name>
    <dbReference type="NCBI Taxonomy" id="2776706"/>
    <lineage>
        <taxon>Archaea</taxon>
        <taxon>Thermoproteota</taxon>
        <taxon>Thermoprotei</taxon>
        <taxon>Thermofilales</taxon>
        <taxon>Thermofilaceae</taxon>
        <taxon>Infirmifilum</taxon>
    </lineage>
</organism>
<evidence type="ECO:0000256" key="1">
    <source>
        <dbReference type="ARBA" id="ARBA00001928"/>
    </source>
</evidence>
<dbReference type="InterPro" id="IPR002724">
    <property type="entry name" value="Pyruvoyl-dep_arg_deCO2ase"/>
</dbReference>
<comment type="catalytic activity">
    <reaction evidence="7">
        <text>L-arginine + H(+) = agmatine + CO2</text>
        <dbReference type="Rhea" id="RHEA:17641"/>
        <dbReference type="ChEBI" id="CHEBI:15378"/>
        <dbReference type="ChEBI" id="CHEBI:16526"/>
        <dbReference type="ChEBI" id="CHEBI:32682"/>
        <dbReference type="ChEBI" id="CHEBI:58145"/>
        <dbReference type="EC" id="4.1.1.19"/>
    </reaction>
</comment>
<dbReference type="PANTHER" id="PTHR40438:SF1">
    <property type="entry name" value="PYRUVOYL-DEPENDENT ARGININE DECARBOXYLASE"/>
    <property type="match status" value="1"/>
</dbReference>
<keyword evidence="9" id="KW-1185">Reference proteome</keyword>
<dbReference type="AlphaFoldDB" id="A0A7L9FI61"/>
<keyword evidence="4" id="KW-0210">Decarboxylase</keyword>